<protein>
    <submittedName>
        <fullName evidence="2">Uncharacterized protein</fullName>
    </submittedName>
</protein>
<dbReference type="EMBL" id="GBRH01226354">
    <property type="protein sequence ID" value="JAD71541.1"/>
    <property type="molecule type" value="Transcribed_RNA"/>
</dbReference>
<feature type="region of interest" description="Disordered" evidence="1">
    <location>
        <begin position="26"/>
        <end position="64"/>
    </location>
</feature>
<reference evidence="2" key="2">
    <citation type="journal article" date="2015" name="Data Brief">
        <title>Shoot transcriptome of the giant reed, Arundo donax.</title>
        <authorList>
            <person name="Barrero R.A."/>
            <person name="Guerrero F.D."/>
            <person name="Moolhuijzen P."/>
            <person name="Goolsby J.A."/>
            <person name="Tidwell J."/>
            <person name="Bellgard S.E."/>
            <person name="Bellgard M.I."/>
        </authorList>
    </citation>
    <scope>NUCLEOTIDE SEQUENCE</scope>
    <source>
        <tissue evidence="2">Shoot tissue taken approximately 20 cm above the soil surface</tissue>
    </source>
</reference>
<name>A0A0A9C7L5_ARUDO</name>
<evidence type="ECO:0000313" key="2">
    <source>
        <dbReference type="EMBL" id="JAD71541.1"/>
    </source>
</evidence>
<proteinExistence type="predicted"/>
<evidence type="ECO:0000256" key="1">
    <source>
        <dbReference type="SAM" id="MobiDB-lite"/>
    </source>
</evidence>
<organism evidence="2">
    <name type="scientific">Arundo donax</name>
    <name type="common">Giant reed</name>
    <name type="synonym">Donax arundinaceus</name>
    <dbReference type="NCBI Taxonomy" id="35708"/>
    <lineage>
        <taxon>Eukaryota</taxon>
        <taxon>Viridiplantae</taxon>
        <taxon>Streptophyta</taxon>
        <taxon>Embryophyta</taxon>
        <taxon>Tracheophyta</taxon>
        <taxon>Spermatophyta</taxon>
        <taxon>Magnoliopsida</taxon>
        <taxon>Liliopsida</taxon>
        <taxon>Poales</taxon>
        <taxon>Poaceae</taxon>
        <taxon>PACMAD clade</taxon>
        <taxon>Arundinoideae</taxon>
        <taxon>Arundineae</taxon>
        <taxon>Arundo</taxon>
    </lineage>
</organism>
<sequence length="93" mass="9741">MAEHNSRVVAVLAKLSDRDTHNIAAEDLDRTIGAPRPRMPCHLRPPLPAASTPPSPPPRSPSRAAAALSPLLLYAACLSPLLTAPSPLLLTAP</sequence>
<dbReference type="AlphaFoldDB" id="A0A0A9C7L5"/>
<reference evidence="2" key="1">
    <citation type="submission" date="2014-09" db="EMBL/GenBank/DDBJ databases">
        <authorList>
            <person name="Magalhaes I.L.F."/>
            <person name="Oliveira U."/>
            <person name="Santos F.R."/>
            <person name="Vidigal T.H.D.A."/>
            <person name="Brescovit A.D."/>
            <person name="Santos A.J."/>
        </authorList>
    </citation>
    <scope>NUCLEOTIDE SEQUENCE</scope>
    <source>
        <tissue evidence="2">Shoot tissue taken approximately 20 cm above the soil surface</tissue>
    </source>
</reference>
<feature type="compositionally biased region" description="Pro residues" evidence="1">
    <location>
        <begin position="43"/>
        <end position="60"/>
    </location>
</feature>
<accession>A0A0A9C7L5</accession>